<dbReference type="EMBL" id="GBXI01002957">
    <property type="protein sequence ID" value="JAD11335.1"/>
    <property type="molecule type" value="Transcribed_RNA"/>
</dbReference>
<gene>
    <name evidence="1" type="primary">rsc9_1</name>
    <name evidence="2" type="synonym">rsc9_0</name>
    <name evidence="2" type="ORF">g.39784</name>
    <name evidence="1" type="ORF">g.39785</name>
</gene>
<name>A0A0A1XGN3_ZEUCU</name>
<reference evidence="1" key="1">
    <citation type="submission" date="2014-11" db="EMBL/GenBank/DDBJ databases">
        <authorList>
            <person name="Geib S."/>
        </authorList>
    </citation>
    <scope>NUCLEOTIDE SEQUENCE</scope>
</reference>
<accession>A0A0A1XGN3</accession>
<evidence type="ECO:0000313" key="2">
    <source>
        <dbReference type="EMBL" id="JAD11335.1"/>
    </source>
</evidence>
<organism evidence="1">
    <name type="scientific">Zeugodacus cucurbitae</name>
    <name type="common">Melon fruit fly</name>
    <name type="synonym">Bactrocera cucurbitae</name>
    <dbReference type="NCBI Taxonomy" id="28588"/>
    <lineage>
        <taxon>Eukaryota</taxon>
        <taxon>Metazoa</taxon>
        <taxon>Ecdysozoa</taxon>
        <taxon>Arthropoda</taxon>
        <taxon>Hexapoda</taxon>
        <taxon>Insecta</taxon>
        <taxon>Pterygota</taxon>
        <taxon>Neoptera</taxon>
        <taxon>Endopterygota</taxon>
        <taxon>Diptera</taxon>
        <taxon>Brachycera</taxon>
        <taxon>Muscomorpha</taxon>
        <taxon>Tephritoidea</taxon>
        <taxon>Tephritidae</taxon>
        <taxon>Zeugodacus</taxon>
        <taxon>Zeugodacus</taxon>
    </lineage>
</organism>
<reference evidence="1" key="2">
    <citation type="journal article" date="2015" name="Gigascience">
        <title>Reconstructing a comprehensive transcriptome assembly of a white-pupal translocated strain of the pest fruit fly Bactrocera cucurbitae.</title>
        <authorList>
            <person name="Sim S.B."/>
            <person name="Calla B."/>
            <person name="Hall B."/>
            <person name="DeRego T."/>
            <person name="Geib S.M."/>
        </authorList>
    </citation>
    <scope>NUCLEOTIDE SEQUENCE</scope>
</reference>
<dbReference type="EMBL" id="GBXI01003738">
    <property type="protein sequence ID" value="JAD10554.1"/>
    <property type="molecule type" value="Transcribed_RNA"/>
</dbReference>
<dbReference type="AlphaFoldDB" id="A0A0A1XGN3"/>
<protein>
    <submittedName>
        <fullName evidence="1">Chromatin structure-remodeling complex subunit rsc9</fullName>
    </submittedName>
</protein>
<sequence>MQCVGYLLAVVLCNSQLLELRSANMQFAIVAAADYHSTRYKAHLLPQRSIALANCRCRLWSRKQGRQLSPPSFCSSCEECEHRCSHINEDAGDTMPDNFKLSFALARTYTRPNAAHAAYEQAKINKETT</sequence>
<evidence type="ECO:0000313" key="1">
    <source>
        <dbReference type="EMBL" id="JAD10554.1"/>
    </source>
</evidence>
<proteinExistence type="predicted"/>